<dbReference type="InterPro" id="IPR037066">
    <property type="entry name" value="Plug_dom_sf"/>
</dbReference>
<organism evidence="15 17">
    <name type="scientific">Acinetobacter faecalis</name>
    <dbReference type="NCBI Taxonomy" id="2665161"/>
    <lineage>
        <taxon>Bacteria</taxon>
        <taxon>Pseudomonadati</taxon>
        <taxon>Pseudomonadota</taxon>
        <taxon>Gammaproteobacteria</taxon>
        <taxon>Moraxellales</taxon>
        <taxon>Moraxellaceae</taxon>
        <taxon>Acinetobacter</taxon>
    </lineage>
</organism>
<dbReference type="GO" id="GO:0015344">
    <property type="term" value="F:siderophore uptake transmembrane transporter activity"/>
    <property type="evidence" value="ECO:0007669"/>
    <property type="project" value="TreeGrafter"/>
</dbReference>
<dbReference type="InterPro" id="IPR036942">
    <property type="entry name" value="Beta-barrel_TonB_sf"/>
</dbReference>
<proteinExistence type="inferred from homology"/>
<dbReference type="Pfam" id="PF07715">
    <property type="entry name" value="Plug"/>
    <property type="match status" value="1"/>
</dbReference>
<reference evidence="16 18" key="3">
    <citation type="journal article" date="2024" name="Syst. Appl. Microbiol.">
        <title>Evidence for the occurrence of Acinetobacter faecalis in cattle feces and its emended description.</title>
        <authorList>
            <person name="Kyselkova M."/>
            <person name="Xanthopoulou K."/>
            <person name="Shestivska V."/>
            <person name="Spanelova P."/>
            <person name="Maixnerova M."/>
            <person name="Higgins P.G."/>
            <person name="Nemec A."/>
        </authorList>
    </citation>
    <scope>NUCLEOTIDE SEQUENCE [LARGE SCALE GENOMIC DNA]</scope>
    <source>
        <strain evidence="16 18">ANC 7225</strain>
    </source>
</reference>
<keyword evidence="9 10" id="KW-0998">Cell outer membrane</keyword>
<dbReference type="CDD" id="cd01347">
    <property type="entry name" value="ligand_gated_channel"/>
    <property type="match status" value="1"/>
</dbReference>
<keyword evidence="4 10" id="KW-0812">Transmembrane</keyword>
<reference evidence="15 17" key="1">
    <citation type="submission" date="2023-11" db="EMBL/GenBank/DDBJ databases">
        <title>The common occurrence of Acinetobacte faecalis in cattle feces and its emended description.</title>
        <authorList>
            <person name="Kyselkova M."/>
            <person name="Xanthopoulou K."/>
            <person name="Shestivska V."/>
            <person name="Spanelova P."/>
            <person name="Maixnerova M."/>
            <person name="Higgins P.G."/>
            <person name="Nemec A."/>
        </authorList>
    </citation>
    <scope>NUCLEOTIDE SEQUENCE [LARGE SCALE GENOMIC DNA]</scope>
    <source>
        <strain evidence="15 17">ANC 7483</strain>
    </source>
</reference>
<dbReference type="EMBL" id="JAXHPO010000018">
    <property type="protein sequence ID" value="MDY6550256.1"/>
    <property type="molecule type" value="Genomic_DNA"/>
</dbReference>
<evidence type="ECO:0000256" key="2">
    <source>
        <dbReference type="ARBA" id="ARBA00022448"/>
    </source>
</evidence>
<keyword evidence="18" id="KW-1185">Reference proteome</keyword>
<feature type="chain" id="PRO_5044334450" evidence="12">
    <location>
        <begin position="24"/>
        <end position="742"/>
    </location>
</feature>
<dbReference type="RefSeq" id="WP_321099705.1">
    <property type="nucleotide sequence ID" value="NZ_JAXHPL010000063.1"/>
</dbReference>
<feature type="signal peptide" evidence="12">
    <location>
        <begin position="1"/>
        <end position="23"/>
    </location>
</feature>
<dbReference type="Gene3D" id="2.170.130.10">
    <property type="entry name" value="TonB-dependent receptor, plug domain"/>
    <property type="match status" value="1"/>
</dbReference>
<dbReference type="InterPro" id="IPR000531">
    <property type="entry name" value="Beta-barrel_TonB"/>
</dbReference>
<evidence type="ECO:0000256" key="9">
    <source>
        <dbReference type="ARBA" id="ARBA00023237"/>
    </source>
</evidence>
<dbReference type="SUPFAM" id="SSF56935">
    <property type="entry name" value="Porins"/>
    <property type="match status" value="1"/>
</dbReference>
<evidence type="ECO:0000256" key="3">
    <source>
        <dbReference type="ARBA" id="ARBA00022452"/>
    </source>
</evidence>
<evidence type="ECO:0000256" key="11">
    <source>
        <dbReference type="RuleBase" id="RU003357"/>
    </source>
</evidence>
<comment type="subcellular location">
    <subcellularLocation>
        <location evidence="1 10">Cell outer membrane</location>
        <topology evidence="1 10">Multi-pass membrane protein</topology>
    </subcellularLocation>
</comment>
<dbReference type="Gene3D" id="2.40.170.20">
    <property type="entry name" value="TonB-dependent receptor, beta-barrel domain"/>
    <property type="match status" value="1"/>
</dbReference>
<dbReference type="PANTHER" id="PTHR30069">
    <property type="entry name" value="TONB-DEPENDENT OUTER MEMBRANE RECEPTOR"/>
    <property type="match status" value="1"/>
</dbReference>
<evidence type="ECO:0000256" key="1">
    <source>
        <dbReference type="ARBA" id="ARBA00004571"/>
    </source>
</evidence>
<evidence type="ECO:0000313" key="16">
    <source>
        <dbReference type="EMBL" id="MDY6550256.1"/>
    </source>
</evidence>
<keyword evidence="8 10" id="KW-0472">Membrane</keyword>
<comment type="caution">
    <text evidence="15">The sequence shown here is derived from an EMBL/GenBank/DDBJ whole genome shotgun (WGS) entry which is preliminary data.</text>
</comment>
<evidence type="ECO:0000256" key="7">
    <source>
        <dbReference type="ARBA" id="ARBA00023077"/>
    </source>
</evidence>
<sequence length="742" mass="81555">MSKFKLNPLSIALLGAIATPTFAETTTENQNHQLSTIVVSAAGFEQDIKNAPASISVVTKEDIERKNATSVADLLVDIPGVDVRNGVGKTGGLNVSMRGMNADDTLILIDGRRQTTSTDVTPNGFAETSTSFMPPLSAIERIEVIRGPMSTLYGSDAMGGVINIITKKVSDEWNGNITVSGNVMENGAEADSWKTSFLLNGPLINDKLGLQLRGSYYDRGQSERIEGSTGRDPRPTTAHNYDVGGKLTFKVDNQNSLWFDSFHSSQNFKNEDNRLGTLDWTTESNIGSSGAPQYIPSASGYKDELVFNRSQFSLGHDGEYNFGNWKTYISHSETETKGRTIPTEAFPTSQQANNPIIGSDRELKNTDLILNSHVISQINTHKLTTGAEYKKQTIKDNIAKHKNGIDEFDQDSFSIYAEDEWSLLDNLTLTYGGRVEDHSGFGSHFSPRAYLVWNTNDILTIKGGVSTGYKAPSAKSLSDNLIGMGRQGRSLTFGNPNLKPETSTNYELGFNLEPNDKLNFNVTGFYNQIKDAIVSTNLPISSECATATTCSTSINASEAKVYGAEASVNYSVLPEWDIKAAYTYTKSKITDGESEGTYYNNQPRNAFNLTSTWHLSPAVDLWLQYEYKSERQRFLNTPNIDGVSVGQGSSDQEEYRLFGDKFSGYNHFNLGASYIVSDQLRLNVAVNNLLDKDFTDGAQSYDYVSNNASQTATGYKYLDVGSSTSGTYLAGRNYWLSVSYDF</sequence>
<feature type="domain" description="TonB-dependent receptor-like beta-barrel" evidence="13">
    <location>
        <begin position="259"/>
        <end position="689"/>
    </location>
</feature>
<evidence type="ECO:0000256" key="4">
    <source>
        <dbReference type="ARBA" id="ARBA00022692"/>
    </source>
</evidence>
<keyword evidence="3 10" id="KW-1134">Transmembrane beta strand</keyword>
<dbReference type="GO" id="GO:0009279">
    <property type="term" value="C:cell outer membrane"/>
    <property type="evidence" value="ECO:0007669"/>
    <property type="project" value="UniProtKB-SubCell"/>
</dbReference>
<evidence type="ECO:0000256" key="10">
    <source>
        <dbReference type="PROSITE-ProRule" id="PRU01360"/>
    </source>
</evidence>
<dbReference type="Pfam" id="PF00593">
    <property type="entry name" value="TonB_dep_Rec_b-barrel"/>
    <property type="match status" value="1"/>
</dbReference>
<keyword evidence="2 10" id="KW-0813">Transport</keyword>
<dbReference type="PANTHER" id="PTHR30069:SF53">
    <property type="entry name" value="COLICIN I RECEPTOR-RELATED"/>
    <property type="match status" value="1"/>
</dbReference>
<dbReference type="InterPro" id="IPR039426">
    <property type="entry name" value="TonB-dep_rcpt-like"/>
</dbReference>
<reference evidence="16" key="2">
    <citation type="submission" date="2023-11" db="EMBL/GenBank/DDBJ databases">
        <authorList>
            <person name="Kyselkova M."/>
            <person name="Xanthopoulou K."/>
            <person name="Shestivska V."/>
            <person name="Spanelova P."/>
            <person name="Maixnerova M."/>
            <person name="Higgins P.G."/>
            <person name="Nemec A."/>
        </authorList>
    </citation>
    <scope>NUCLEOTIDE SEQUENCE</scope>
    <source>
        <strain evidence="16">ANC 7225</strain>
    </source>
</reference>
<name>A0AB35UUJ9_9GAMM</name>
<protein>
    <submittedName>
        <fullName evidence="15">TonB-dependent receptor</fullName>
    </submittedName>
</protein>
<keyword evidence="15" id="KW-0675">Receptor</keyword>
<accession>A0AB35UUJ9</accession>
<comment type="similarity">
    <text evidence="10 11">Belongs to the TonB-dependent receptor family.</text>
</comment>
<dbReference type="AlphaFoldDB" id="A0AB35UUJ9"/>
<keyword evidence="7 11" id="KW-0798">TonB box</keyword>
<dbReference type="InterPro" id="IPR012910">
    <property type="entry name" value="Plug_dom"/>
</dbReference>
<dbReference type="PROSITE" id="PS52016">
    <property type="entry name" value="TONB_DEPENDENT_REC_3"/>
    <property type="match status" value="1"/>
</dbReference>
<evidence type="ECO:0000259" key="14">
    <source>
        <dbReference type="Pfam" id="PF07715"/>
    </source>
</evidence>
<gene>
    <name evidence="16" type="ORF">SKM48_05745</name>
    <name evidence="15" type="ORF">SKM51_10450</name>
</gene>
<evidence type="ECO:0000256" key="5">
    <source>
        <dbReference type="ARBA" id="ARBA00022729"/>
    </source>
</evidence>
<feature type="domain" description="TonB-dependent receptor plug" evidence="14">
    <location>
        <begin position="48"/>
        <end position="161"/>
    </location>
</feature>
<dbReference type="GO" id="GO:0044718">
    <property type="term" value="P:siderophore transmembrane transport"/>
    <property type="evidence" value="ECO:0007669"/>
    <property type="project" value="TreeGrafter"/>
</dbReference>
<dbReference type="Proteomes" id="UP001284094">
    <property type="component" value="Unassembled WGS sequence"/>
</dbReference>
<keyword evidence="6" id="KW-0406">Ion transport</keyword>
<evidence type="ECO:0000259" key="13">
    <source>
        <dbReference type="Pfam" id="PF00593"/>
    </source>
</evidence>
<evidence type="ECO:0000313" key="15">
    <source>
        <dbReference type="EMBL" id="MDY6487604.1"/>
    </source>
</evidence>
<dbReference type="EMBL" id="JAXHPL010000063">
    <property type="protein sequence ID" value="MDY6487604.1"/>
    <property type="molecule type" value="Genomic_DNA"/>
</dbReference>
<evidence type="ECO:0000256" key="12">
    <source>
        <dbReference type="SAM" id="SignalP"/>
    </source>
</evidence>
<evidence type="ECO:0000313" key="17">
    <source>
        <dbReference type="Proteomes" id="UP001278995"/>
    </source>
</evidence>
<dbReference type="Proteomes" id="UP001278995">
    <property type="component" value="Unassembled WGS sequence"/>
</dbReference>
<evidence type="ECO:0000313" key="18">
    <source>
        <dbReference type="Proteomes" id="UP001284094"/>
    </source>
</evidence>
<evidence type="ECO:0000256" key="6">
    <source>
        <dbReference type="ARBA" id="ARBA00023065"/>
    </source>
</evidence>
<keyword evidence="5 12" id="KW-0732">Signal</keyword>
<evidence type="ECO:0000256" key="8">
    <source>
        <dbReference type="ARBA" id="ARBA00023136"/>
    </source>
</evidence>